<evidence type="ECO:0000256" key="6">
    <source>
        <dbReference type="ARBA" id="ARBA00023136"/>
    </source>
</evidence>
<feature type="compositionally biased region" description="Polar residues" evidence="7">
    <location>
        <begin position="14"/>
        <end position="39"/>
    </location>
</feature>
<evidence type="ECO:0000256" key="2">
    <source>
        <dbReference type="ARBA" id="ARBA00004240"/>
    </source>
</evidence>
<evidence type="ECO:0000256" key="5">
    <source>
        <dbReference type="ARBA" id="ARBA00023128"/>
    </source>
</evidence>
<keyword evidence="9" id="KW-1185">Reference proteome</keyword>
<proteinExistence type="predicted"/>
<dbReference type="Proteomes" id="UP000234585">
    <property type="component" value="Unassembled WGS sequence"/>
</dbReference>
<dbReference type="Gene3D" id="3.40.50.1820">
    <property type="entry name" value="alpha/beta hydrolase"/>
    <property type="match status" value="1"/>
</dbReference>
<accession>A0A2I2FGB8</accession>
<keyword evidence="4" id="KW-0256">Endoplasmic reticulum</keyword>
<feature type="compositionally biased region" description="Acidic residues" evidence="7">
    <location>
        <begin position="357"/>
        <end position="367"/>
    </location>
</feature>
<dbReference type="GO" id="GO:0005739">
    <property type="term" value="C:mitochondrion"/>
    <property type="evidence" value="ECO:0007669"/>
    <property type="project" value="UniProtKB-SubCell"/>
</dbReference>
<dbReference type="InterPro" id="IPR052374">
    <property type="entry name" value="SERAC1"/>
</dbReference>
<dbReference type="PANTHER" id="PTHR48182">
    <property type="entry name" value="PROTEIN SERAC1"/>
    <property type="match status" value="1"/>
</dbReference>
<dbReference type="GO" id="GO:0016020">
    <property type="term" value="C:membrane"/>
    <property type="evidence" value="ECO:0007669"/>
    <property type="project" value="UniProtKB-SubCell"/>
</dbReference>
<evidence type="ECO:0000256" key="7">
    <source>
        <dbReference type="SAM" id="MobiDB-lite"/>
    </source>
</evidence>
<evidence type="ECO:0000256" key="4">
    <source>
        <dbReference type="ARBA" id="ARBA00022824"/>
    </source>
</evidence>
<sequence length="416" mass="46646">MDFLRKALKIGGHQQKNQIPPSPEDNQAESSRSSAQVSPSLSFPAGVEVWYDCCQPTVDICFVHGLNGHRSNTWTAEGQSTPWPKKLLPDYVSGARILTYGYDAHVVRRSVASQSDLRDHALNLLNDLTSDRNYHNASSRPIIFVAHSLGGLLCKLAILQSRNDPDYLTGIFDCTKGVIFMGTPHKGSWMATLSLPAAIFLGLVKSTTHRLLELLKKNNQYLTAIQSDFWSMMRKERERGRRLEATCFYEELPLPGLGVVVLKESATADGYNQMGIHANHNDMVRFNSADDNGFKRLCGVLSKWKNDICSSQERQNKRHYSGADERPLKKRRTRYIAHHEESDDSDESKYEGSNVFDETDCSEDDSTEQPTQNSLEMISSEHDGGDESDTSDENHGVSQDTGADDEEDIFDDFAPF</sequence>
<feature type="compositionally biased region" description="Acidic residues" evidence="7">
    <location>
        <begin position="402"/>
        <end position="416"/>
    </location>
</feature>
<dbReference type="OrthoDB" id="427518at2759"/>
<dbReference type="AlphaFoldDB" id="A0A2I2FGB8"/>
<evidence type="ECO:0000256" key="3">
    <source>
        <dbReference type="ARBA" id="ARBA00004370"/>
    </source>
</evidence>
<comment type="subcellular location">
    <subcellularLocation>
        <location evidence="2">Endoplasmic reticulum</location>
    </subcellularLocation>
    <subcellularLocation>
        <location evidence="3">Membrane</location>
    </subcellularLocation>
    <subcellularLocation>
        <location evidence="1">Mitochondrion</location>
    </subcellularLocation>
</comment>
<evidence type="ECO:0000313" key="8">
    <source>
        <dbReference type="EMBL" id="PLB39677.1"/>
    </source>
</evidence>
<reference evidence="8 9" key="1">
    <citation type="submission" date="2017-12" db="EMBL/GenBank/DDBJ databases">
        <authorList>
            <consortium name="DOE Joint Genome Institute"/>
            <person name="Haridas S."/>
            <person name="Kjaerbolling I."/>
            <person name="Vesth T.C."/>
            <person name="Frisvad J.C."/>
            <person name="Nybo J.L."/>
            <person name="Theobald S."/>
            <person name="Kuo A."/>
            <person name="Bowyer P."/>
            <person name="Matsuda Y."/>
            <person name="Mondo S."/>
            <person name="Lyhne E.K."/>
            <person name="Kogle M.E."/>
            <person name="Clum A."/>
            <person name="Lipzen A."/>
            <person name="Salamov A."/>
            <person name="Ngan C.Y."/>
            <person name="Daum C."/>
            <person name="Chiniquy J."/>
            <person name="Barry K."/>
            <person name="LaButti K."/>
            <person name="Simmons B.A."/>
            <person name="Magnuson J.K."/>
            <person name="Mortensen U.H."/>
            <person name="Larsen T.O."/>
            <person name="Grigoriev I.V."/>
            <person name="Baker S.E."/>
            <person name="Andersen M.R."/>
            <person name="Nordberg H.P."/>
            <person name="Cantor M.N."/>
            <person name="Hua S.X."/>
        </authorList>
    </citation>
    <scope>NUCLEOTIDE SEQUENCE [LARGE SCALE GENOMIC DNA]</scope>
    <source>
        <strain evidence="8 9">CBS 102.13</strain>
    </source>
</reference>
<dbReference type="GeneID" id="36519110"/>
<organism evidence="8 9">
    <name type="scientific">Aspergillus candidus</name>
    <dbReference type="NCBI Taxonomy" id="41067"/>
    <lineage>
        <taxon>Eukaryota</taxon>
        <taxon>Fungi</taxon>
        <taxon>Dikarya</taxon>
        <taxon>Ascomycota</taxon>
        <taxon>Pezizomycotina</taxon>
        <taxon>Eurotiomycetes</taxon>
        <taxon>Eurotiomycetidae</taxon>
        <taxon>Eurotiales</taxon>
        <taxon>Aspergillaceae</taxon>
        <taxon>Aspergillus</taxon>
        <taxon>Aspergillus subgen. Circumdati</taxon>
    </lineage>
</organism>
<dbReference type="GO" id="GO:0016787">
    <property type="term" value="F:hydrolase activity"/>
    <property type="evidence" value="ECO:0007669"/>
    <property type="project" value="UniProtKB-KW"/>
</dbReference>
<keyword evidence="8" id="KW-0378">Hydrolase</keyword>
<protein>
    <submittedName>
        <fullName evidence="8">Alpha/Beta hydrolase protein</fullName>
    </submittedName>
</protein>
<feature type="region of interest" description="Disordered" evidence="7">
    <location>
        <begin position="11"/>
        <end position="39"/>
    </location>
</feature>
<feature type="region of interest" description="Disordered" evidence="7">
    <location>
        <begin position="312"/>
        <end position="416"/>
    </location>
</feature>
<evidence type="ECO:0000256" key="1">
    <source>
        <dbReference type="ARBA" id="ARBA00004173"/>
    </source>
</evidence>
<feature type="non-terminal residue" evidence="8">
    <location>
        <position position="416"/>
    </location>
</feature>
<dbReference type="RefSeq" id="XP_024673689.1">
    <property type="nucleotide sequence ID" value="XM_024811950.1"/>
</dbReference>
<keyword evidence="6" id="KW-0472">Membrane</keyword>
<name>A0A2I2FGB8_ASPCN</name>
<dbReference type="GO" id="GO:0005783">
    <property type="term" value="C:endoplasmic reticulum"/>
    <property type="evidence" value="ECO:0007669"/>
    <property type="project" value="UniProtKB-SubCell"/>
</dbReference>
<dbReference type="PANTHER" id="PTHR48182:SF2">
    <property type="entry name" value="PROTEIN SERAC1"/>
    <property type="match status" value="1"/>
</dbReference>
<dbReference type="SUPFAM" id="SSF53474">
    <property type="entry name" value="alpha/beta-Hydrolases"/>
    <property type="match status" value="1"/>
</dbReference>
<dbReference type="EMBL" id="KZ559128">
    <property type="protein sequence ID" value="PLB39677.1"/>
    <property type="molecule type" value="Genomic_DNA"/>
</dbReference>
<evidence type="ECO:0000313" key="9">
    <source>
        <dbReference type="Proteomes" id="UP000234585"/>
    </source>
</evidence>
<dbReference type="InterPro" id="IPR029058">
    <property type="entry name" value="AB_hydrolase_fold"/>
</dbReference>
<keyword evidence="5" id="KW-0496">Mitochondrion</keyword>
<gene>
    <name evidence="8" type="ORF">BDW47DRAFT_102901</name>
</gene>